<dbReference type="GO" id="GO:0030244">
    <property type="term" value="P:cellulose biosynthetic process"/>
    <property type="evidence" value="ECO:0007669"/>
    <property type="project" value="InterPro"/>
</dbReference>
<comment type="caution">
    <text evidence="9">The sequence shown here is derived from an EMBL/GenBank/DDBJ whole genome shotgun (WGS) entry which is preliminary data.</text>
</comment>
<evidence type="ECO:0000256" key="2">
    <source>
        <dbReference type="ARBA" id="ARBA00022676"/>
    </source>
</evidence>
<keyword evidence="2" id="KW-0328">Glycosyltransferase</keyword>
<evidence type="ECO:0000256" key="7">
    <source>
        <dbReference type="ARBA" id="ARBA00023316"/>
    </source>
</evidence>
<gene>
    <name evidence="9" type="ORF">Lalb_Chr16g0384071</name>
</gene>
<keyword evidence="6" id="KW-0472">Membrane</keyword>
<dbReference type="GO" id="GO:0016760">
    <property type="term" value="F:cellulose synthase (UDP-forming) activity"/>
    <property type="evidence" value="ECO:0007669"/>
    <property type="project" value="InterPro"/>
</dbReference>
<dbReference type="Pfam" id="PF03552">
    <property type="entry name" value="Cellulose_synt"/>
    <property type="match status" value="1"/>
</dbReference>
<evidence type="ECO:0000256" key="3">
    <source>
        <dbReference type="ARBA" id="ARBA00022679"/>
    </source>
</evidence>
<name>A0A6A4P663_LUPAL</name>
<feature type="binding site" evidence="8">
    <location>
        <position position="44"/>
    </location>
    <ligand>
        <name>UDP-alpha-D-glucose</name>
        <dbReference type="ChEBI" id="CHEBI:58885"/>
    </ligand>
</feature>
<accession>A0A6A4P663</accession>
<evidence type="ECO:0000256" key="6">
    <source>
        <dbReference type="ARBA" id="ARBA00023136"/>
    </source>
</evidence>
<keyword evidence="3" id="KW-0808">Transferase</keyword>
<dbReference type="GO" id="GO:0012505">
    <property type="term" value="C:endomembrane system"/>
    <property type="evidence" value="ECO:0007669"/>
    <property type="project" value="UniProtKB-SubCell"/>
</dbReference>
<comment type="subcellular location">
    <subcellularLocation>
        <location evidence="1">Endomembrane system</location>
        <topology evidence="1">Multi-pass membrane protein</topology>
    </subcellularLocation>
</comment>
<evidence type="ECO:0000256" key="4">
    <source>
        <dbReference type="ARBA" id="ARBA00022692"/>
    </source>
</evidence>
<protein>
    <submittedName>
        <fullName evidence="9">Putative cellulose synthase (UDP-forming)</fullName>
    </submittedName>
</protein>
<evidence type="ECO:0000256" key="8">
    <source>
        <dbReference type="PIRSR" id="PIRSR605150-2"/>
    </source>
</evidence>
<dbReference type="PANTHER" id="PTHR13301">
    <property type="entry name" value="X-BOX TRANSCRIPTION FACTOR-RELATED"/>
    <property type="match status" value="1"/>
</dbReference>
<proteinExistence type="predicted"/>
<dbReference type="OrthoDB" id="72851at2759"/>
<evidence type="ECO:0000313" key="10">
    <source>
        <dbReference type="Proteomes" id="UP000447434"/>
    </source>
</evidence>
<keyword evidence="5" id="KW-1133">Transmembrane helix</keyword>
<organism evidence="9 10">
    <name type="scientific">Lupinus albus</name>
    <name type="common">White lupine</name>
    <name type="synonym">Lupinus termis</name>
    <dbReference type="NCBI Taxonomy" id="3870"/>
    <lineage>
        <taxon>Eukaryota</taxon>
        <taxon>Viridiplantae</taxon>
        <taxon>Streptophyta</taxon>
        <taxon>Embryophyta</taxon>
        <taxon>Tracheophyta</taxon>
        <taxon>Spermatophyta</taxon>
        <taxon>Magnoliopsida</taxon>
        <taxon>eudicotyledons</taxon>
        <taxon>Gunneridae</taxon>
        <taxon>Pentapetalae</taxon>
        <taxon>rosids</taxon>
        <taxon>fabids</taxon>
        <taxon>Fabales</taxon>
        <taxon>Fabaceae</taxon>
        <taxon>Papilionoideae</taxon>
        <taxon>50 kb inversion clade</taxon>
        <taxon>genistoids sensu lato</taxon>
        <taxon>core genistoids</taxon>
        <taxon>Genisteae</taxon>
        <taxon>Lupinus</taxon>
    </lineage>
</organism>
<feature type="binding site" evidence="8">
    <location>
        <position position="14"/>
    </location>
    <ligand>
        <name>UDP-alpha-D-glucose</name>
        <dbReference type="ChEBI" id="CHEBI:58885"/>
    </ligand>
</feature>
<dbReference type="GO" id="GO:0016020">
    <property type="term" value="C:membrane"/>
    <property type="evidence" value="ECO:0007669"/>
    <property type="project" value="InterPro"/>
</dbReference>
<dbReference type="EMBL" id="WOCE01000016">
    <property type="protein sequence ID" value="KAE9597200.1"/>
    <property type="molecule type" value="Genomic_DNA"/>
</dbReference>
<keyword evidence="10" id="KW-1185">Reference proteome</keyword>
<feature type="binding site" evidence="8">
    <location>
        <position position="15"/>
    </location>
    <ligand>
        <name>UDP-alpha-D-glucose</name>
        <dbReference type="ChEBI" id="CHEBI:58885"/>
    </ligand>
</feature>
<evidence type="ECO:0000256" key="5">
    <source>
        <dbReference type="ARBA" id="ARBA00022989"/>
    </source>
</evidence>
<evidence type="ECO:0000256" key="1">
    <source>
        <dbReference type="ARBA" id="ARBA00004127"/>
    </source>
</evidence>
<keyword evidence="4" id="KW-0812">Transmembrane</keyword>
<dbReference type="Gene3D" id="3.90.550.10">
    <property type="entry name" value="Spore Coat Polysaccharide Biosynthesis Protein SpsA, Chain A"/>
    <property type="match status" value="1"/>
</dbReference>
<dbReference type="InterPro" id="IPR005150">
    <property type="entry name" value="Cellulose_synth"/>
</dbReference>
<keyword evidence="7" id="KW-0961">Cell wall biogenesis/degradation</keyword>
<sequence>MSKSGCLLSTDPIKEPTVVVMNTVLSAMSLDYPANNLHVYLLDDGGSPLTLLGMRVAWKFARWWLPFCRRYRIKSRCPKTYFSGVKNDDGDFSSSSVYMEDKQKIKEKYEAFKEEIKTLREHSAFLEIVVLA</sequence>
<dbReference type="AlphaFoldDB" id="A0A6A4P663"/>
<dbReference type="GO" id="GO:0071555">
    <property type="term" value="P:cell wall organization"/>
    <property type="evidence" value="ECO:0007669"/>
    <property type="project" value="UniProtKB-KW"/>
</dbReference>
<dbReference type="InterPro" id="IPR029044">
    <property type="entry name" value="Nucleotide-diphossugar_trans"/>
</dbReference>
<evidence type="ECO:0000313" key="9">
    <source>
        <dbReference type="EMBL" id="KAE9597200.1"/>
    </source>
</evidence>
<reference evidence="10" key="1">
    <citation type="journal article" date="2020" name="Nat. Commun.">
        <title>Genome sequence of the cluster root forming white lupin.</title>
        <authorList>
            <person name="Hufnagel B."/>
            <person name="Marques A."/>
            <person name="Soriano A."/>
            <person name="Marques L."/>
            <person name="Divol F."/>
            <person name="Doumas P."/>
            <person name="Sallet E."/>
            <person name="Mancinotti D."/>
            <person name="Carrere S."/>
            <person name="Marande W."/>
            <person name="Arribat S."/>
            <person name="Keller J."/>
            <person name="Huneau C."/>
            <person name="Blein T."/>
            <person name="Aime D."/>
            <person name="Laguerre M."/>
            <person name="Taylor J."/>
            <person name="Schubert V."/>
            <person name="Nelson M."/>
            <person name="Geu-Flores F."/>
            <person name="Crespi M."/>
            <person name="Gallardo-Guerrero K."/>
            <person name="Delaux P.-M."/>
            <person name="Salse J."/>
            <person name="Berges H."/>
            <person name="Guyot R."/>
            <person name="Gouzy J."/>
            <person name="Peret B."/>
        </authorList>
    </citation>
    <scope>NUCLEOTIDE SEQUENCE [LARGE SCALE GENOMIC DNA]</scope>
    <source>
        <strain evidence="10">cv. Amiga</strain>
    </source>
</reference>
<dbReference type="Proteomes" id="UP000447434">
    <property type="component" value="Chromosome 16"/>
</dbReference>